<dbReference type="InterPro" id="IPR001638">
    <property type="entry name" value="Solute-binding_3/MltF_N"/>
</dbReference>
<keyword evidence="6" id="KW-1185">Reference proteome</keyword>
<dbReference type="EMBL" id="CAKLDM010000001">
    <property type="protein sequence ID" value="CAH0537159.1"/>
    <property type="molecule type" value="Genomic_DNA"/>
</dbReference>
<name>A0ABM9A0U2_9VIBR</name>
<feature type="chain" id="PRO_5045900727" evidence="3">
    <location>
        <begin position="20"/>
        <end position="248"/>
    </location>
</feature>
<evidence type="ECO:0000256" key="1">
    <source>
        <dbReference type="ARBA" id="ARBA00010333"/>
    </source>
</evidence>
<protein>
    <submittedName>
        <fullName evidence="5">Amino-acid-binding protein YxeM</fullName>
    </submittedName>
</protein>
<dbReference type="Proteomes" id="UP000838748">
    <property type="component" value="Unassembled WGS sequence"/>
</dbReference>
<dbReference type="PANTHER" id="PTHR35936:SF19">
    <property type="entry name" value="AMINO-ACID-BINDING PROTEIN YXEM-RELATED"/>
    <property type="match status" value="1"/>
</dbReference>
<keyword evidence="2 3" id="KW-0732">Signal</keyword>
<comment type="similarity">
    <text evidence="1">Belongs to the bacterial solute-binding protein 3 family.</text>
</comment>
<dbReference type="Gene3D" id="3.40.190.10">
    <property type="entry name" value="Periplasmic binding protein-like II"/>
    <property type="match status" value="2"/>
</dbReference>
<proteinExistence type="inferred from homology"/>
<evidence type="ECO:0000313" key="6">
    <source>
        <dbReference type="Proteomes" id="UP000838748"/>
    </source>
</evidence>
<comment type="caution">
    <text evidence="5">The sequence shown here is derived from an EMBL/GenBank/DDBJ whole genome shotgun (WGS) entry which is preliminary data.</text>
</comment>
<gene>
    <name evidence="5" type="primary">yxeM_1</name>
    <name evidence="5" type="ORF">VMF7928_00968</name>
</gene>
<evidence type="ECO:0000313" key="5">
    <source>
        <dbReference type="EMBL" id="CAH0537159.1"/>
    </source>
</evidence>
<feature type="domain" description="Solute-binding protein family 3/N-terminal" evidence="4">
    <location>
        <begin position="22"/>
        <end position="248"/>
    </location>
</feature>
<reference evidence="5" key="1">
    <citation type="submission" date="2021-11" db="EMBL/GenBank/DDBJ databases">
        <authorList>
            <person name="Rodrigo-Torres L."/>
            <person name="Arahal R. D."/>
            <person name="Lucena T."/>
        </authorList>
    </citation>
    <scope>NUCLEOTIDE SEQUENCE</scope>
    <source>
        <strain evidence="5">CECT 7928</strain>
    </source>
</reference>
<evidence type="ECO:0000256" key="3">
    <source>
        <dbReference type="SAM" id="SignalP"/>
    </source>
</evidence>
<dbReference type="PANTHER" id="PTHR35936">
    <property type="entry name" value="MEMBRANE-BOUND LYTIC MUREIN TRANSGLYCOSYLASE F"/>
    <property type="match status" value="1"/>
</dbReference>
<sequence length="248" mass="28143">MYKLTVLILASFLTFNVFAKCEIDIRVNDYPPLYYQDDGVWMGLDVELMEALLSEADCQPIFHPQPWKRALNLIKSGKMDAITNLSRTEERGTYMYFIGPMRDEVVSLIVPSDSNYEINSLDDLKKLPGPVGKVNGAYHGKLLQEKLENDPSFSSNIHPVTDSSQLAPMLKKGRMVAFMMNSDDFAYKLKTDPHFNGLKRHDFPISTSSLYFGFSKVSVSNELHSKLQQAYEAASSKGDFTKIIDRYN</sequence>
<organism evidence="5 6">
    <name type="scientific">Vibrio marisflavi CECT 7928</name>
    <dbReference type="NCBI Taxonomy" id="634439"/>
    <lineage>
        <taxon>Bacteria</taxon>
        <taxon>Pseudomonadati</taxon>
        <taxon>Pseudomonadota</taxon>
        <taxon>Gammaproteobacteria</taxon>
        <taxon>Vibrionales</taxon>
        <taxon>Vibrionaceae</taxon>
        <taxon>Vibrio</taxon>
    </lineage>
</organism>
<evidence type="ECO:0000259" key="4">
    <source>
        <dbReference type="SMART" id="SM00062"/>
    </source>
</evidence>
<feature type="signal peptide" evidence="3">
    <location>
        <begin position="1"/>
        <end position="19"/>
    </location>
</feature>
<evidence type="ECO:0000256" key="2">
    <source>
        <dbReference type="ARBA" id="ARBA00022729"/>
    </source>
</evidence>
<dbReference type="SMART" id="SM00062">
    <property type="entry name" value="PBPb"/>
    <property type="match status" value="1"/>
</dbReference>
<dbReference type="Pfam" id="PF00497">
    <property type="entry name" value="SBP_bac_3"/>
    <property type="match status" value="1"/>
</dbReference>
<dbReference type="RefSeq" id="WP_237360340.1">
    <property type="nucleotide sequence ID" value="NZ_CAKLDM010000001.1"/>
</dbReference>
<accession>A0ABM9A0U2</accession>
<dbReference type="SUPFAM" id="SSF53850">
    <property type="entry name" value="Periplasmic binding protein-like II"/>
    <property type="match status" value="1"/>
</dbReference>